<dbReference type="EMBL" id="CAJVPT010008203">
    <property type="protein sequence ID" value="CAG8549567.1"/>
    <property type="molecule type" value="Genomic_DNA"/>
</dbReference>
<dbReference type="Proteomes" id="UP000789525">
    <property type="component" value="Unassembled WGS sequence"/>
</dbReference>
<accession>A0ACA9LYX1</accession>
<gene>
    <name evidence="1" type="ORF">ACOLOM_LOCUS4800</name>
</gene>
<evidence type="ECO:0000313" key="2">
    <source>
        <dbReference type="Proteomes" id="UP000789525"/>
    </source>
</evidence>
<sequence length="1029" mass="113793">MLTELIFFIVLAIDLCNVTHTALEAGSVGDVVNGYASCLHLPTVATSVVTNMSISPTSEAYKPKGHAKKLSLTHVKQKIGLGTVKAIAPEIYSVLKISLRVSVEALEKAPIPGLKAAGTGLLSLLKAIDVIHHQAALLSNGEWNSNSLRFGNQNREAWEDIDRTLNQNGMFISFTTEVTEICPVRDGTPESLPYVPARYKDQRENKQISTCLPNTRVELLRMIDDWVHDRKKPPIFWLSGMAGTGKSTIAKTFAQSLDGKTPQDYLGASFFCSRDEEKLSRDYLIIPNIAYQLAQYDEGFHSGVSATLQVDPNAADLDLENQFQRLILEPLQNTTKKRTLIVIVMDALDECSGKPEEIVALFSSPQLADLPFSIKLFVTGRPEAKIRQALAHSNVKSRIQPLQLHEIEGSIVKGDIMVFLNHHFKLMVDVRPHLPTGWPPETNRAALGDLAGDLFIFAATAIKFIDNPEEDPEDKLSLILTNVHSRGQIDPLYKQVLDFAFDKNGDNDLLQHFQNVMGTIVHLREPLTIRGLRMLLNISSSSVRKVISRLYSVIIIPDTEDEYIRLIHPSFPDYLTDERRCTDRKYFINKARHHTDVACCALRCMLKGLERNICKLEEPLTLNQEILDLPRRLASHIPSHLRYSCFYWGFHVSSVDPTDEILELLHSFCTTKLLAWLEVLILYGQIDIALGCIRLVRKWLSVSNPLSILDAIVTCFFSIKWNPCLSILRGHSDDVRSVSFSPDGSKIISASDDTTMRIWDVTTGTALSTFNDSSSLISSVAFTPDGSKIVSGSHNGALKIWDSKTGIVLSILTGHSDVVNSIEISPDGFYIVSASSDKTARVWGSGRITTFTGHQARVKSAAFSPDQTKVVSGGHDNALRIWDSKSGVELNTLKGHTYWVNSVAFSPDGMKIISGSDDRTVRIWDSITGKTIAKLKGHLYAVLSVAFSLDGAKIVSGGHDNDVRIWDSSTGRILSILDGHSRAVTSFALSPDQSKVVSGSQDRTVRIWDLTSEASLTGLDDHSDWITSA</sequence>
<name>A0ACA9LYX1_9GLOM</name>
<keyword evidence="2" id="KW-1185">Reference proteome</keyword>
<protein>
    <submittedName>
        <fullName evidence="1">13029_t:CDS:1</fullName>
    </submittedName>
</protein>
<proteinExistence type="predicted"/>
<organism evidence="1 2">
    <name type="scientific">Acaulospora colombiana</name>
    <dbReference type="NCBI Taxonomy" id="27376"/>
    <lineage>
        <taxon>Eukaryota</taxon>
        <taxon>Fungi</taxon>
        <taxon>Fungi incertae sedis</taxon>
        <taxon>Mucoromycota</taxon>
        <taxon>Glomeromycotina</taxon>
        <taxon>Glomeromycetes</taxon>
        <taxon>Diversisporales</taxon>
        <taxon>Acaulosporaceae</taxon>
        <taxon>Acaulospora</taxon>
    </lineage>
</organism>
<comment type="caution">
    <text evidence="1">The sequence shown here is derived from an EMBL/GenBank/DDBJ whole genome shotgun (WGS) entry which is preliminary data.</text>
</comment>
<evidence type="ECO:0000313" key="1">
    <source>
        <dbReference type="EMBL" id="CAG8549567.1"/>
    </source>
</evidence>
<reference evidence="1" key="1">
    <citation type="submission" date="2021-06" db="EMBL/GenBank/DDBJ databases">
        <authorList>
            <person name="Kallberg Y."/>
            <person name="Tangrot J."/>
            <person name="Rosling A."/>
        </authorList>
    </citation>
    <scope>NUCLEOTIDE SEQUENCE</scope>
    <source>
        <strain evidence="1">CL356</strain>
    </source>
</reference>
<feature type="non-terminal residue" evidence="1">
    <location>
        <position position="1029"/>
    </location>
</feature>